<protein>
    <submittedName>
        <fullName evidence="7">Transcriptional regulator, TetR family</fullName>
    </submittedName>
</protein>
<dbReference type="SUPFAM" id="SSF46689">
    <property type="entry name" value="Homeodomain-like"/>
    <property type="match status" value="1"/>
</dbReference>
<evidence type="ECO:0000313" key="7">
    <source>
        <dbReference type="EMBL" id="SHL35524.1"/>
    </source>
</evidence>
<keyword evidence="1" id="KW-0805">Transcription regulation</keyword>
<feature type="domain" description="HTH tetR-type" evidence="6">
    <location>
        <begin position="1"/>
        <end position="54"/>
    </location>
</feature>
<dbReference type="OrthoDB" id="1669699at2"/>
<dbReference type="Pfam" id="PF00440">
    <property type="entry name" value="TetR_N"/>
    <property type="match status" value="1"/>
</dbReference>
<sequence length="227" mass="23775">MDAALTVVDEHGIDALTLAAVAQRTGVATPSLYKHVAGLGELKTLIAARVMGDMTRHFTAAVLGRSGDDAVRALLDTYRDVVRRHPARYAAVPLDPLHDPALARPGDELFDVVLATLRGYGLTGSAAVHAARCLRAVAHGFSSLEAGGGFGLPEDLDQTWNQLIAAVLTTLRPVLRPWDDEATVAGAQAAMGSSAWVVSHYAAVLGFILVALALLDLRDRAAAPATA</sequence>
<evidence type="ECO:0000256" key="1">
    <source>
        <dbReference type="ARBA" id="ARBA00023015"/>
    </source>
</evidence>
<dbReference type="InterPro" id="IPR036271">
    <property type="entry name" value="Tet_transcr_reg_TetR-rel_C_sf"/>
</dbReference>
<accession>A0A1M6ZYL2</accession>
<evidence type="ECO:0000256" key="4">
    <source>
        <dbReference type="PROSITE-ProRule" id="PRU00335"/>
    </source>
</evidence>
<dbReference type="PROSITE" id="PS50977">
    <property type="entry name" value="HTH_TETR_2"/>
    <property type="match status" value="1"/>
</dbReference>
<gene>
    <name evidence="7" type="ORF">SAMN05443637_12563</name>
</gene>
<dbReference type="InterPro" id="IPR009057">
    <property type="entry name" value="Homeodomain-like_sf"/>
</dbReference>
<organism evidence="7 8">
    <name type="scientific">Pseudonocardia thermophila</name>
    <dbReference type="NCBI Taxonomy" id="1848"/>
    <lineage>
        <taxon>Bacteria</taxon>
        <taxon>Bacillati</taxon>
        <taxon>Actinomycetota</taxon>
        <taxon>Actinomycetes</taxon>
        <taxon>Pseudonocardiales</taxon>
        <taxon>Pseudonocardiaceae</taxon>
        <taxon>Pseudonocardia</taxon>
    </lineage>
</organism>
<dbReference type="RefSeq" id="WP_073460031.1">
    <property type="nucleotide sequence ID" value="NZ_FRAP01000025.1"/>
</dbReference>
<dbReference type="GO" id="GO:0003677">
    <property type="term" value="F:DNA binding"/>
    <property type="evidence" value="ECO:0007669"/>
    <property type="project" value="UniProtKB-UniRule"/>
</dbReference>
<dbReference type="EMBL" id="FRAP01000025">
    <property type="protein sequence ID" value="SHL35524.1"/>
    <property type="molecule type" value="Genomic_DNA"/>
</dbReference>
<reference evidence="7 8" key="1">
    <citation type="submission" date="2016-11" db="EMBL/GenBank/DDBJ databases">
        <authorList>
            <person name="Jaros S."/>
            <person name="Januszkiewicz K."/>
            <person name="Wedrychowicz H."/>
        </authorList>
    </citation>
    <scope>NUCLEOTIDE SEQUENCE [LARGE SCALE GENOMIC DNA]</scope>
    <source>
        <strain evidence="7 8">DSM 43832</strain>
    </source>
</reference>
<dbReference type="AlphaFoldDB" id="A0A1M6ZYL2"/>
<dbReference type="Proteomes" id="UP000184363">
    <property type="component" value="Unassembled WGS sequence"/>
</dbReference>
<keyword evidence="2 4" id="KW-0238">DNA-binding</keyword>
<keyword evidence="5" id="KW-0472">Membrane</keyword>
<keyword evidence="3" id="KW-0804">Transcription</keyword>
<keyword evidence="5" id="KW-0812">Transmembrane</keyword>
<evidence type="ECO:0000256" key="5">
    <source>
        <dbReference type="SAM" id="Phobius"/>
    </source>
</evidence>
<dbReference type="Gene3D" id="1.10.357.10">
    <property type="entry name" value="Tetracycline Repressor, domain 2"/>
    <property type="match status" value="1"/>
</dbReference>
<feature type="DNA-binding region" description="H-T-H motif" evidence="4">
    <location>
        <begin position="17"/>
        <end position="36"/>
    </location>
</feature>
<proteinExistence type="predicted"/>
<feature type="transmembrane region" description="Helical" evidence="5">
    <location>
        <begin position="195"/>
        <end position="215"/>
    </location>
</feature>
<dbReference type="InterPro" id="IPR025996">
    <property type="entry name" value="MT1864/Rv1816-like_C"/>
</dbReference>
<keyword evidence="5" id="KW-1133">Transmembrane helix</keyword>
<name>A0A1M6ZYL2_PSETH</name>
<dbReference type="InterPro" id="IPR001647">
    <property type="entry name" value="HTH_TetR"/>
</dbReference>
<dbReference type="Pfam" id="PF13305">
    <property type="entry name" value="TetR_C_33"/>
    <property type="match status" value="1"/>
</dbReference>
<evidence type="ECO:0000313" key="8">
    <source>
        <dbReference type="Proteomes" id="UP000184363"/>
    </source>
</evidence>
<keyword evidence="8" id="KW-1185">Reference proteome</keyword>
<dbReference type="Gene3D" id="1.10.10.60">
    <property type="entry name" value="Homeodomain-like"/>
    <property type="match status" value="1"/>
</dbReference>
<evidence type="ECO:0000256" key="2">
    <source>
        <dbReference type="ARBA" id="ARBA00023125"/>
    </source>
</evidence>
<dbReference type="STRING" id="1848.SAMN05443637_12563"/>
<evidence type="ECO:0000256" key="3">
    <source>
        <dbReference type="ARBA" id="ARBA00023163"/>
    </source>
</evidence>
<dbReference type="SUPFAM" id="SSF48498">
    <property type="entry name" value="Tetracyclin repressor-like, C-terminal domain"/>
    <property type="match status" value="1"/>
</dbReference>
<evidence type="ECO:0000259" key="6">
    <source>
        <dbReference type="PROSITE" id="PS50977"/>
    </source>
</evidence>